<keyword evidence="2" id="KW-0472">Membrane</keyword>
<keyword evidence="2" id="KW-0812">Transmembrane</keyword>
<feature type="region of interest" description="Disordered" evidence="1">
    <location>
        <begin position="155"/>
        <end position="175"/>
    </location>
</feature>
<dbReference type="Proteomes" id="UP000054007">
    <property type="component" value="Unassembled WGS sequence"/>
</dbReference>
<feature type="transmembrane region" description="Helical" evidence="2">
    <location>
        <begin position="6"/>
        <end position="28"/>
    </location>
</feature>
<feature type="compositionally biased region" description="Low complexity" evidence="1">
    <location>
        <begin position="388"/>
        <end position="398"/>
    </location>
</feature>
<feature type="transmembrane region" description="Helical" evidence="2">
    <location>
        <begin position="95"/>
        <end position="118"/>
    </location>
</feature>
<gene>
    <name evidence="3" type="ORF">CYLTODRAFT_448111</name>
</gene>
<feature type="transmembrane region" description="Helical" evidence="2">
    <location>
        <begin position="63"/>
        <end position="83"/>
    </location>
</feature>
<feature type="transmembrane region" description="Helical" evidence="2">
    <location>
        <begin position="40"/>
        <end position="57"/>
    </location>
</feature>
<feature type="compositionally biased region" description="Low complexity" evidence="1">
    <location>
        <begin position="155"/>
        <end position="168"/>
    </location>
</feature>
<accession>A0A0D7BVZ7</accession>
<organism evidence="3 4">
    <name type="scientific">Cylindrobasidium torrendii FP15055 ss-10</name>
    <dbReference type="NCBI Taxonomy" id="1314674"/>
    <lineage>
        <taxon>Eukaryota</taxon>
        <taxon>Fungi</taxon>
        <taxon>Dikarya</taxon>
        <taxon>Basidiomycota</taxon>
        <taxon>Agaricomycotina</taxon>
        <taxon>Agaricomycetes</taxon>
        <taxon>Agaricomycetidae</taxon>
        <taxon>Agaricales</taxon>
        <taxon>Marasmiineae</taxon>
        <taxon>Physalacriaceae</taxon>
        <taxon>Cylindrobasidium</taxon>
    </lineage>
</organism>
<keyword evidence="4" id="KW-1185">Reference proteome</keyword>
<evidence type="ECO:0000313" key="3">
    <source>
        <dbReference type="EMBL" id="KIY74349.1"/>
    </source>
</evidence>
<feature type="region of interest" description="Disordered" evidence="1">
    <location>
        <begin position="370"/>
        <end position="412"/>
    </location>
</feature>
<reference evidence="3 4" key="1">
    <citation type="journal article" date="2015" name="Fungal Genet. Biol.">
        <title>Evolution of novel wood decay mechanisms in Agaricales revealed by the genome sequences of Fistulina hepatica and Cylindrobasidium torrendii.</title>
        <authorList>
            <person name="Floudas D."/>
            <person name="Held B.W."/>
            <person name="Riley R."/>
            <person name="Nagy L.G."/>
            <person name="Koehler G."/>
            <person name="Ransdell A.S."/>
            <person name="Younus H."/>
            <person name="Chow J."/>
            <person name="Chiniquy J."/>
            <person name="Lipzen A."/>
            <person name="Tritt A."/>
            <person name="Sun H."/>
            <person name="Haridas S."/>
            <person name="LaButti K."/>
            <person name="Ohm R.A."/>
            <person name="Kues U."/>
            <person name="Blanchette R.A."/>
            <person name="Grigoriev I.V."/>
            <person name="Minto R.E."/>
            <person name="Hibbett D.S."/>
        </authorList>
    </citation>
    <scope>NUCLEOTIDE SEQUENCE [LARGE SCALE GENOMIC DNA]</scope>
    <source>
        <strain evidence="3 4">FP15055 ss-10</strain>
    </source>
</reference>
<name>A0A0D7BVZ7_9AGAR</name>
<keyword evidence="2" id="KW-1133">Transmembrane helix</keyword>
<feature type="transmembrane region" description="Helical" evidence="2">
    <location>
        <begin position="219"/>
        <end position="242"/>
    </location>
</feature>
<dbReference type="AlphaFoldDB" id="A0A0D7BVZ7"/>
<evidence type="ECO:0000313" key="4">
    <source>
        <dbReference type="Proteomes" id="UP000054007"/>
    </source>
</evidence>
<evidence type="ECO:0000256" key="1">
    <source>
        <dbReference type="SAM" id="MobiDB-lite"/>
    </source>
</evidence>
<feature type="transmembrane region" description="Helical" evidence="2">
    <location>
        <begin position="130"/>
        <end position="148"/>
    </location>
</feature>
<proteinExistence type="predicted"/>
<feature type="region of interest" description="Disordered" evidence="1">
    <location>
        <begin position="330"/>
        <end position="355"/>
    </location>
</feature>
<sequence>MSPTTPGFYAIPPALLLAIPLSALAVIVSPGHRQVRGLKFTLPILLLSLVALLVAILGIASSIALQTITSAAVAIYFLVLITRNNFAGNSHKTNLVVYNIGLSIFLTCATILAFISLFLPLQVTPLIPPFLNLIFATLTIPLVVYFILARPPASASTYSDSDSTPATPDDLESVPPDSPTIYKQAFELRQIFPPRPASATVPVEFPQSSSQQCSTSKPLFVLLLAQLVYLLAMAFDICIAVLTRHAIQEEVDKGRTEMETGVWKTVIGLRCFEGLCVVVGCGCTMLVWKWTVGEHTTPPRPTIAQGWWHRRTLSNTSSFCSPGLGLKGRSPSVPFATMPQEAGDLPSPERRERSPSGLLNELRESIHSFISDSSARRSRLHPPSLPLRTQSTQQSRRSASPPMTSESPAMPGPIFNDVFDTDDPFAAPAPRLAGVQQHRPKMPTTRLSAWGALTLPSITKSLSRPNSRKGRGPSPITNLQSFEEEARVAERVLEKLKSSSTDSL</sequence>
<evidence type="ECO:0000256" key="2">
    <source>
        <dbReference type="SAM" id="Phobius"/>
    </source>
</evidence>
<protein>
    <submittedName>
        <fullName evidence="3">Uncharacterized protein</fullName>
    </submittedName>
</protein>
<feature type="region of interest" description="Disordered" evidence="1">
    <location>
        <begin position="460"/>
        <end position="482"/>
    </location>
</feature>
<dbReference type="EMBL" id="KN880431">
    <property type="protein sequence ID" value="KIY74349.1"/>
    <property type="molecule type" value="Genomic_DNA"/>
</dbReference>
<dbReference type="OrthoDB" id="3024831at2759"/>